<evidence type="ECO:0000256" key="3">
    <source>
        <dbReference type="ARBA" id="ARBA00022452"/>
    </source>
</evidence>
<protein>
    <submittedName>
        <fullName evidence="18">Outer membrane receptor protein involved in Fe transport</fullName>
    </submittedName>
</protein>
<feature type="chain" id="PRO_5031094495" evidence="15">
    <location>
        <begin position="26"/>
        <end position="844"/>
    </location>
</feature>
<dbReference type="Gene3D" id="2.40.170.20">
    <property type="entry name" value="TonB-dependent receptor, beta-barrel domain"/>
    <property type="match status" value="1"/>
</dbReference>
<keyword evidence="8" id="KW-0406">Ion transport</keyword>
<dbReference type="PANTHER" id="PTHR32552:SF89">
    <property type="entry name" value="CATECHOLATE SIDEROPHORE RECEPTOR FIU"/>
    <property type="match status" value="1"/>
</dbReference>
<dbReference type="Proteomes" id="UP000546701">
    <property type="component" value="Unassembled WGS sequence"/>
</dbReference>
<keyword evidence="10 12" id="KW-0472">Membrane</keyword>
<dbReference type="RefSeq" id="WP_157176984.1">
    <property type="nucleotide sequence ID" value="NZ_JACIJR010000007.1"/>
</dbReference>
<keyword evidence="4" id="KW-0410">Iron transport</keyword>
<proteinExistence type="inferred from homology"/>
<keyword evidence="2 12" id="KW-0813">Transport</keyword>
<sequence length="844" mass="91117">MRTINRLRATAACIGVTMIGSAAGAQDVATAPAVAEDTAPRDTARTNSAGNGEDIVVTGRLGTVNQRKVEASYSITTISDQELRQRAIGNLAEALQQIPGVWADSSAGVGANNTRVRGIPRGGYESLAVYEDGLPIQHDPGINWINVDQFLRIDESYSSIEAVRGGPSSIFAANAPGGLINFIPRRGTPELSGLLKLTTADYGQARADVWIGGPIADDWRFSIGGYYNKDQGVRDPGPTANEGGQGRVIVSKAFARGNLSFGVKYLEDNNFFFDAIPLVRTASGNIRPLTPFNGNDDTLTGPEDGNVVIKTPAGIRDAAFNLFNQTSDLQFTAKGDMRFDDGTTINAGFRYRDSKTNRNARGLNNLSTQAAYLTTNRANALRAFAAQGATDVRFVYSGDGSAYPADANGNGLVGVNTFQSIQNPIKEMIGLVELGHVFETGIGRHDVKLGFYGTTADWAHDRNDGVGITEVRDNARLLDVVAVNAAGQVVGRVTDGGIARYESRFAHSFGGYEDAAVYLSDEWQVTPKLRIDGGFRYEKIWIRGFSEGVRSFNLGDATTLADDNVLYGSGVLTRFDPAFDDKSYTIGANWQFLPNAGVFARYTSSYRLPQIGQYRDNVLPTDVRSQSIDQAEAGVKFQQPWGSLFATVFYNSFQDVQFTNTFIDPTSLLIVQEINYGDVRTIGVELEGSLRPTDWFDVAATATYQDPKFKNYSYNTIASGVTTTTSFDDNRPSSMPKVMASVRPRLTLANGRLRVLGEWRYEGNKFNDDANIVRLPAFSVFNASAELDVTDQVTVQVKGTNLSNSLGLGQGGGAQAVPGVAAGAIILARPIFGRTVSGSLLFKF</sequence>
<evidence type="ECO:0000256" key="4">
    <source>
        <dbReference type="ARBA" id="ARBA00022496"/>
    </source>
</evidence>
<dbReference type="InterPro" id="IPR000531">
    <property type="entry name" value="Beta-barrel_TonB"/>
</dbReference>
<dbReference type="InterPro" id="IPR012910">
    <property type="entry name" value="Plug_dom"/>
</dbReference>
<keyword evidence="19" id="KW-1185">Reference proteome</keyword>
<keyword evidence="7" id="KW-0408">Iron</keyword>
<dbReference type="SUPFAM" id="SSF56935">
    <property type="entry name" value="Porins"/>
    <property type="match status" value="1"/>
</dbReference>
<dbReference type="PROSITE" id="PS52016">
    <property type="entry name" value="TONB_DEPENDENT_REC_3"/>
    <property type="match status" value="1"/>
</dbReference>
<evidence type="ECO:0000313" key="18">
    <source>
        <dbReference type="EMBL" id="MBB5730502.1"/>
    </source>
</evidence>
<comment type="caution">
    <text evidence="18">The sequence shown here is derived from an EMBL/GenBank/DDBJ whole genome shotgun (WGS) entry which is preliminary data.</text>
</comment>
<evidence type="ECO:0000256" key="2">
    <source>
        <dbReference type="ARBA" id="ARBA00022448"/>
    </source>
</evidence>
<keyword evidence="11 12" id="KW-0998">Cell outer membrane</keyword>
<evidence type="ECO:0000256" key="15">
    <source>
        <dbReference type="SAM" id="SignalP"/>
    </source>
</evidence>
<dbReference type="InterPro" id="IPR039426">
    <property type="entry name" value="TonB-dep_rcpt-like"/>
</dbReference>
<dbReference type="InterPro" id="IPR036942">
    <property type="entry name" value="Beta-barrel_TonB_sf"/>
</dbReference>
<keyword evidence="3 12" id="KW-1134">Transmembrane beta strand</keyword>
<reference evidence="18 19" key="1">
    <citation type="submission" date="2020-08" db="EMBL/GenBank/DDBJ databases">
        <title>Genomic Encyclopedia of Type Strains, Phase IV (KMG-IV): sequencing the most valuable type-strain genomes for metagenomic binning, comparative biology and taxonomic classification.</title>
        <authorList>
            <person name="Goeker M."/>
        </authorList>
    </citation>
    <scope>NUCLEOTIDE SEQUENCE [LARGE SCALE GENOMIC DNA]</scope>
    <source>
        <strain evidence="18 19">DSM 103336</strain>
    </source>
</reference>
<evidence type="ECO:0000256" key="12">
    <source>
        <dbReference type="PROSITE-ProRule" id="PRU01360"/>
    </source>
</evidence>
<organism evidence="18 19">
    <name type="scientific">Sphingomonas prati</name>
    <dbReference type="NCBI Taxonomy" id="1843237"/>
    <lineage>
        <taxon>Bacteria</taxon>
        <taxon>Pseudomonadati</taxon>
        <taxon>Pseudomonadota</taxon>
        <taxon>Alphaproteobacteria</taxon>
        <taxon>Sphingomonadales</taxon>
        <taxon>Sphingomonadaceae</taxon>
        <taxon>Sphingomonas</taxon>
    </lineage>
</organism>
<dbReference type="Gene3D" id="2.170.130.10">
    <property type="entry name" value="TonB-dependent receptor, plug domain"/>
    <property type="match status" value="1"/>
</dbReference>
<evidence type="ECO:0000256" key="11">
    <source>
        <dbReference type="ARBA" id="ARBA00023237"/>
    </source>
</evidence>
<feature type="signal peptide" evidence="15">
    <location>
        <begin position="1"/>
        <end position="25"/>
    </location>
</feature>
<dbReference type="InterPro" id="IPR037066">
    <property type="entry name" value="Plug_dom_sf"/>
</dbReference>
<dbReference type="EMBL" id="JACIJR010000007">
    <property type="protein sequence ID" value="MBB5730502.1"/>
    <property type="molecule type" value="Genomic_DNA"/>
</dbReference>
<evidence type="ECO:0000256" key="9">
    <source>
        <dbReference type="ARBA" id="ARBA00023077"/>
    </source>
</evidence>
<dbReference type="Pfam" id="PF00593">
    <property type="entry name" value="TonB_dep_Rec_b-barrel"/>
    <property type="match status" value="1"/>
</dbReference>
<evidence type="ECO:0000256" key="10">
    <source>
        <dbReference type="ARBA" id="ARBA00023136"/>
    </source>
</evidence>
<dbReference type="GO" id="GO:0009279">
    <property type="term" value="C:cell outer membrane"/>
    <property type="evidence" value="ECO:0007669"/>
    <property type="project" value="UniProtKB-SubCell"/>
</dbReference>
<evidence type="ECO:0000256" key="6">
    <source>
        <dbReference type="ARBA" id="ARBA00022729"/>
    </source>
</evidence>
<comment type="subcellular location">
    <subcellularLocation>
        <location evidence="1 12">Cell outer membrane</location>
        <topology evidence="1 12">Multi-pass membrane protein</topology>
    </subcellularLocation>
</comment>
<feature type="domain" description="TonB-dependent receptor plug" evidence="17">
    <location>
        <begin position="68"/>
        <end position="178"/>
    </location>
</feature>
<feature type="domain" description="TonB-dependent receptor-like beta-barrel" evidence="16">
    <location>
        <begin position="315"/>
        <end position="802"/>
    </location>
</feature>
<evidence type="ECO:0000256" key="5">
    <source>
        <dbReference type="ARBA" id="ARBA00022692"/>
    </source>
</evidence>
<dbReference type="PANTHER" id="PTHR32552">
    <property type="entry name" value="FERRICHROME IRON RECEPTOR-RELATED"/>
    <property type="match status" value="1"/>
</dbReference>
<feature type="region of interest" description="Disordered" evidence="14">
    <location>
        <begin position="32"/>
        <end position="52"/>
    </location>
</feature>
<gene>
    <name evidence="18" type="ORF">FHS99_003005</name>
</gene>
<evidence type="ECO:0000259" key="16">
    <source>
        <dbReference type="Pfam" id="PF00593"/>
    </source>
</evidence>
<dbReference type="OrthoDB" id="7277632at2"/>
<dbReference type="GO" id="GO:0015344">
    <property type="term" value="F:siderophore uptake transmembrane transporter activity"/>
    <property type="evidence" value="ECO:0007669"/>
    <property type="project" value="TreeGrafter"/>
</dbReference>
<keyword evidence="5 12" id="KW-0812">Transmembrane</keyword>
<dbReference type="AlphaFoldDB" id="A0A7W9F2H1"/>
<evidence type="ECO:0000256" key="13">
    <source>
        <dbReference type="RuleBase" id="RU003357"/>
    </source>
</evidence>
<evidence type="ECO:0000259" key="17">
    <source>
        <dbReference type="Pfam" id="PF07715"/>
    </source>
</evidence>
<accession>A0A7W9F2H1</accession>
<evidence type="ECO:0000313" key="19">
    <source>
        <dbReference type="Proteomes" id="UP000546701"/>
    </source>
</evidence>
<evidence type="ECO:0000256" key="8">
    <source>
        <dbReference type="ARBA" id="ARBA00023065"/>
    </source>
</evidence>
<keyword evidence="9 13" id="KW-0798">TonB box</keyword>
<keyword evidence="18" id="KW-0675">Receptor</keyword>
<name>A0A7W9F2H1_9SPHN</name>
<evidence type="ECO:0000256" key="1">
    <source>
        <dbReference type="ARBA" id="ARBA00004571"/>
    </source>
</evidence>
<comment type="similarity">
    <text evidence="12 13">Belongs to the TonB-dependent receptor family.</text>
</comment>
<keyword evidence="6 15" id="KW-0732">Signal</keyword>
<evidence type="ECO:0000256" key="7">
    <source>
        <dbReference type="ARBA" id="ARBA00023004"/>
    </source>
</evidence>
<evidence type="ECO:0000256" key="14">
    <source>
        <dbReference type="SAM" id="MobiDB-lite"/>
    </source>
</evidence>
<dbReference type="Pfam" id="PF07715">
    <property type="entry name" value="Plug"/>
    <property type="match status" value="1"/>
</dbReference>